<name>A0AAV2BEQ1_9ARAC</name>
<dbReference type="GO" id="GO:0031267">
    <property type="term" value="F:small GTPase binding"/>
    <property type="evidence" value="ECO:0007669"/>
    <property type="project" value="InterPro"/>
</dbReference>
<dbReference type="GO" id="GO:0006886">
    <property type="term" value="P:intracellular protein transport"/>
    <property type="evidence" value="ECO:0007669"/>
    <property type="project" value="InterPro"/>
</dbReference>
<proteinExistence type="predicted"/>
<dbReference type="AlphaFoldDB" id="A0AAV2BEQ1"/>
<organism evidence="2 3">
    <name type="scientific">Larinioides sclopetarius</name>
    <dbReference type="NCBI Taxonomy" id="280406"/>
    <lineage>
        <taxon>Eukaryota</taxon>
        <taxon>Metazoa</taxon>
        <taxon>Ecdysozoa</taxon>
        <taxon>Arthropoda</taxon>
        <taxon>Chelicerata</taxon>
        <taxon>Arachnida</taxon>
        <taxon>Araneae</taxon>
        <taxon>Araneomorphae</taxon>
        <taxon>Entelegynae</taxon>
        <taxon>Araneoidea</taxon>
        <taxon>Araneidae</taxon>
        <taxon>Larinioides</taxon>
    </lineage>
</organism>
<protein>
    <recommendedName>
        <fullName evidence="1">Importin N-terminal domain-containing protein</fullName>
    </recommendedName>
</protein>
<keyword evidence="3" id="KW-1185">Reference proteome</keyword>
<gene>
    <name evidence="2" type="ORF">LARSCL_LOCUS18388</name>
</gene>
<dbReference type="EMBL" id="CAXIEN010000334">
    <property type="protein sequence ID" value="CAL1293778.1"/>
    <property type="molecule type" value="Genomic_DNA"/>
</dbReference>
<comment type="caution">
    <text evidence="2">The sequence shown here is derived from an EMBL/GenBank/DDBJ whole genome shotgun (WGS) entry which is preliminary data.</text>
</comment>
<reference evidence="2 3" key="1">
    <citation type="submission" date="2024-04" db="EMBL/GenBank/DDBJ databases">
        <authorList>
            <person name="Rising A."/>
            <person name="Reimegard J."/>
            <person name="Sonavane S."/>
            <person name="Akerstrom W."/>
            <person name="Nylinder S."/>
            <person name="Hedman E."/>
            <person name="Kallberg Y."/>
        </authorList>
    </citation>
    <scope>NUCLEOTIDE SEQUENCE [LARGE SCALE GENOMIC DNA]</scope>
</reference>
<sequence length="483" mass="57125">MEKQLKCVLLLSLKEMCLRKLAVNLWSSSDIVASIWKIEAFTYVTEDWREICEDRMKEKVTKLELPKALTKQMIDIVHPIGTEIRRWKMILKNSFSVSSASPAKIYFTATGLINYQKTVEELLRCDKLDVVQRYDLACAFCMEDYISVLWEELPETKKEVYGDKNNMSPELSFCWPHILKKEPSKLDSLLRSSDRNLTSFNQYAFEYSVIRFNKTAAEYFLQKLTTDERKVSLMRTATAVVTWTWTTWISFNFPLENTSTVFFYLLSLMPPEQKMKIFKDHPIEIAVRFLDWPWQVLFLENVELLWTFLRPKNYVWLLYEMAFKLWYSDRYSAKLFRDFFIQSPAKLKKCFAGQDSMNARYLADRFVFIFFKFEDKECIELIFRNVDAGDGAKIVFRSSILHLLYKNIMIYKWRLVKVCLREAMLSKNDRKKLKTAFMELIITLGRLSNRKFLVDKLEKFFKFLGETGSGKIVKSAAQSNKLC</sequence>
<dbReference type="Proteomes" id="UP001497382">
    <property type="component" value="Unassembled WGS sequence"/>
</dbReference>
<feature type="domain" description="Importin N-terminal" evidence="1">
    <location>
        <begin position="403"/>
        <end position="443"/>
    </location>
</feature>
<dbReference type="InterPro" id="IPR001494">
    <property type="entry name" value="Importin-beta_N"/>
</dbReference>
<accession>A0AAV2BEQ1</accession>
<dbReference type="PROSITE" id="PS50166">
    <property type="entry name" value="IMPORTIN_B_NT"/>
    <property type="match status" value="1"/>
</dbReference>
<evidence type="ECO:0000313" key="3">
    <source>
        <dbReference type="Proteomes" id="UP001497382"/>
    </source>
</evidence>
<evidence type="ECO:0000259" key="1">
    <source>
        <dbReference type="PROSITE" id="PS50166"/>
    </source>
</evidence>
<evidence type="ECO:0000313" key="2">
    <source>
        <dbReference type="EMBL" id="CAL1293778.1"/>
    </source>
</evidence>